<feature type="transmembrane region" description="Helical" evidence="8">
    <location>
        <begin position="84"/>
        <end position="101"/>
    </location>
</feature>
<dbReference type="PROSITE" id="PS00218">
    <property type="entry name" value="AMINO_ACID_PERMEASE_1"/>
    <property type="match status" value="1"/>
</dbReference>
<evidence type="ECO:0000259" key="9">
    <source>
        <dbReference type="Pfam" id="PF00324"/>
    </source>
</evidence>
<keyword evidence="2" id="KW-0813">Transport</keyword>
<comment type="caution">
    <text evidence="10">The sequence shown here is derived from an EMBL/GenBank/DDBJ whole genome shotgun (WGS) entry which is preliminary data.</text>
</comment>
<name>A0A9W9BY83_9PLEO</name>
<dbReference type="PANTHER" id="PTHR43341">
    <property type="entry name" value="AMINO ACID PERMEASE"/>
    <property type="match status" value="1"/>
</dbReference>
<feature type="transmembrane region" description="Helical" evidence="8">
    <location>
        <begin position="456"/>
        <end position="479"/>
    </location>
</feature>
<dbReference type="PIRSF" id="PIRSF006060">
    <property type="entry name" value="AA_transporter"/>
    <property type="match status" value="1"/>
</dbReference>
<dbReference type="Proteomes" id="UP001140562">
    <property type="component" value="Unassembled WGS sequence"/>
</dbReference>
<dbReference type="InterPro" id="IPR004841">
    <property type="entry name" value="AA-permease/SLC12A_dom"/>
</dbReference>
<dbReference type="EMBL" id="JAPEUV010000084">
    <property type="protein sequence ID" value="KAJ4334011.1"/>
    <property type="molecule type" value="Genomic_DNA"/>
</dbReference>
<dbReference type="FunFam" id="1.20.1740.10:FF:000017">
    <property type="entry name" value="Amino acid permease"/>
    <property type="match status" value="1"/>
</dbReference>
<evidence type="ECO:0000256" key="8">
    <source>
        <dbReference type="SAM" id="Phobius"/>
    </source>
</evidence>
<comment type="subcellular location">
    <subcellularLocation>
        <location evidence="1">Membrane</location>
        <topology evidence="1">Multi-pass membrane protein</topology>
    </subcellularLocation>
</comment>
<feature type="transmembrane region" description="Helical" evidence="8">
    <location>
        <begin position="168"/>
        <end position="188"/>
    </location>
</feature>
<feature type="transmembrane region" description="Helical" evidence="8">
    <location>
        <begin position="411"/>
        <end position="435"/>
    </location>
</feature>
<dbReference type="PANTHER" id="PTHR43341:SF1">
    <property type="entry name" value="GENERAL AMINO-ACID PERMEASE GAP1"/>
    <property type="match status" value="1"/>
</dbReference>
<feature type="domain" description="Amino acid permease/ SLC12A" evidence="9">
    <location>
        <begin position="56"/>
        <end position="515"/>
    </location>
</feature>
<sequence>MSLAAEMEKQPRDSPPPVHHGLADHAKGRQFSIDGNDVAMIHADQNELKKDLKGRHMQMIAIGGAIGSGLFIGSGGSFTTGGPAAVIIGFLIIGIMIYLMMQALAELAVMYPINGAFTMYICRFVDPSWGFACGWQYAISWLTVLPFEISAACNIIHYWPGSEGINNAAWITPLLAALIFIQIFGVKGYGEVEFVLSIIKIIACVGFMILGIIINVGGVPTDNRGYIGNRYFKEPYTSAGFLNGFHGFCGVFVNAAFAYTGTELTGLAAAETANPRKEIPKASKQVIYRIIIFYVVNLALVGLIVPVNNEALNSTAGSSSLHSPFVIAIQLAGIKVLPSIFNAVILIAVMSVANACTFGSTRTMQALAANGMGPKITAYVDKKGRPIVVVVIQLLFGLLAYINLAPSGGDIFTWLLSLSGITVLFVFGSIGIAHIRFRMAWKANGHTLDELPYQAAFGIWGSWVTFGICALALIAQFYVALFPVGGAAPNAEAFFEAYMAAPFLVALYLGWKIYSWIYIPEHRPLWIAIKDIDIYTGMRQEQRDLISGQGVDPDTRRASIQELQDEKKVTGVKGRLMSVVHALF</sequence>
<feature type="transmembrane region" description="Helical" evidence="8">
    <location>
        <begin position="138"/>
        <end position="156"/>
    </location>
</feature>
<keyword evidence="5 8" id="KW-1133">Transmembrane helix</keyword>
<accession>A0A9W9BY83</accession>
<keyword evidence="11" id="KW-1185">Reference proteome</keyword>
<dbReference type="Gene3D" id="1.20.1740.10">
    <property type="entry name" value="Amino acid/polyamine transporter I"/>
    <property type="match status" value="1"/>
</dbReference>
<feature type="transmembrane region" description="Helical" evidence="8">
    <location>
        <begin position="499"/>
        <end position="519"/>
    </location>
</feature>
<feature type="transmembrane region" description="Helical" evidence="8">
    <location>
        <begin position="325"/>
        <end position="353"/>
    </location>
</feature>
<dbReference type="InterPro" id="IPR050524">
    <property type="entry name" value="APC_YAT"/>
</dbReference>
<evidence type="ECO:0000313" key="10">
    <source>
        <dbReference type="EMBL" id="KAJ4334011.1"/>
    </source>
</evidence>
<evidence type="ECO:0000256" key="2">
    <source>
        <dbReference type="ARBA" id="ARBA00022448"/>
    </source>
</evidence>
<feature type="transmembrane region" description="Helical" evidence="8">
    <location>
        <begin position="387"/>
        <end position="405"/>
    </location>
</feature>
<evidence type="ECO:0000256" key="5">
    <source>
        <dbReference type="ARBA" id="ARBA00022989"/>
    </source>
</evidence>
<protein>
    <recommendedName>
        <fullName evidence="9">Amino acid permease/ SLC12A domain-containing protein</fullName>
    </recommendedName>
</protein>
<proteinExistence type="predicted"/>
<dbReference type="GO" id="GO:0016020">
    <property type="term" value="C:membrane"/>
    <property type="evidence" value="ECO:0007669"/>
    <property type="project" value="UniProtKB-SubCell"/>
</dbReference>
<feature type="transmembrane region" description="Helical" evidence="8">
    <location>
        <begin position="59"/>
        <end position="78"/>
    </location>
</feature>
<dbReference type="InterPro" id="IPR004840">
    <property type="entry name" value="Amino_acid_permease_CS"/>
</dbReference>
<organism evidence="10 11">
    <name type="scientific">Didymella glomerata</name>
    <dbReference type="NCBI Taxonomy" id="749621"/>
    <lineage>
        <taxon>Eukaryota</taxon>
        <taxon>Fungi</taxon>
        <taxon>Dikarya</taxon>
        <taxon>Ascomycota</taxon>
        <taxon>Pezizomycotina</taxon>
        <taxon>Dothideomycetes</taxon>
        <taxon>Pleosporomycetidae</taxon>
        <taxon>Pleosporales</taxon>
        <taxon>Pleosporineae</taxon>
        <taxon>Didymellaceae</taxon>
        <taxon>Didymella</taxon>
    </lineage>
</organism>
<dbReference type="Pfam" id="PF00324">
    <property type="entry name" value="AA_permease"/>
    <property type="match status" value="1"/>
</dbReference>
<feature type="compositionally biased region" description="Basic and acidic residues" evidence="7">
    <location>
        <begin position="1"/>
        <end position="12"/>
    </location>
</feature>
<dbReference type="GO" id="GO:0015171">
    <property type="term" value="F:amino acid transmembrane transporter activity"/>
    <property type="evidence" value="ECO:0007669"/>
    <property type="project" value="TreeGrafter"/>
</dbReference>
<evidence type="ECO:0000256" key="4">
    <source>
        <dbReference type="ARBA" id="ARBA00022970"/>
    </source>
</evidence>
<reference evidence="10" key="1">
    <citation type="submission" date="2022-10" db="EMBL/GenBank/DDBJ databases">
        <title>Tapping the CABI collections for fungal endophytes: first genome assemblies for Collariella, Neodidymelliopsis, Ascochyta clinopodiicola, Didymella pomorum, Didymosphaeria variabile, Neocosmospora piperis and Neocucurbitaria cava.</title>
        <authorList>
            <person name="Hill R."/>
        </authorList>
    </citation>
    <scope>NUCLEOTIDE SEQUENCE</scope>
    <source>
        <strain evidence="10">IMI 360193</strain>
    </source>
</reference>
<dbReference type="OrthoDB" id="3900342at2759"/>
<keyword evidence="4" id="KW-0029">Amino-acid transport</keyword>
<keyword evidence="6 8" id="KW-0472">Membrane</keyword>
<evidence type="ECO:0000256" key="3">
    <source>
        <dbReference type="ARBA" id="ARBA00022692"/>
    </source>
</evidence>
<gene>
    <name evidence="10" type="ORF">N0V87_007169</name>
</gene>
<evidence type="ECO:0000256" key="1">
    <source>
        <dbReference type="ARBA" id="ARBA00004141"/>
    </source>
</evidence>
<feature type="transmembrane region" description="Helical" evidence="8">
    <location>
        <begin position="286"/>
        <end position="305"/>
    </location>
</feature>
<dbReference type="AlphaFoldDB" id="A0A9W9BY83"/>
<keyword evidence="3 8" id="KW-0812">Transmembrane</keyword>
<evidence type="ECO:0000313" key="11">
    <source>
        <dbReference type="Proteomes" id="UP001140562"/>
    </source>
</evidence>
<evidence type="ECO:0000256" key="7">
    <source>
        <dbReference type="SAM" id="MobiDB-lite"/>
    </source>
</evidence>
<evidence type="ECO:0000256" key="6">
    <source>
        <dbReference type="ARBA" id="ARBA00023136"/>
    </source>
</evidence>
<feature type="transmembrane region" description="Helical" evidence="8">
    <location>
        <begin position="194"/>
        <end position="216"/>
    </location>
</feature>
<feature type="region of interest" description="Disordered" evidence="7">
    <location>
        <begin position="1"/>
        <end position="20"/>
    </location>
</feature>